<feature type="compositionally biased region" description="Basic and acidic residues" evidence="4">
    <location>
        <begin position="637"/>
        <end position="662"/>
    </location>
</feature>
<feature type="compositionally biased region" description="Gly residues" evidence="4">
    <location>
        <begin position="1267"/>
        <end position="1280"/>
    </location>
</feature>
<feature type="region of interest" description="Disordered" evidence="4">
    <location>
        <begin position="346"/>
        <end position="384"/>
    </location>
</feature>
<keyword evidence="2" id="KW-0539">Nucleus</keyword>
<feature type="compositionally biased region" description="Basic and acidic residues" evidence="4">
    <location>
        <begin position="1136"/>
        <end position="1172"/>
    </location>
</feature>
<feature type="compositionally biased region" description="Basic and acidic residues" evidence="4">
    <location>
        <begin position="1073"/>
        <end position="1128"/>
    </location>
</feature>
<dbReference type="EnsemblPlants" id="Pp3c5_5900V3.2">
    <property type="protein sequence ID" value="Pp3c5_5900V3.2"/>
    <property type="gene ID" value="Pp3c5_5900"/>
</dbReference>
<feature type="compositionally biased region" description="Basic and acidic residues" evidence="4">
    <location>
        <begin position="962"/>
        <end position="971"/>
    </location>
</feature>
<dbReference type="PROSITE" id="PS51592">
    <property type="entry name" value="SAM_MTA70L_2"/>
    <property type="match status" value="1"/>
</dbReference>
<keyword evidence="7" id="KW-1185">Reference proteome</keyword>
<gene>
    <name evidence="6" type="primary">LOC112282262</name>
    <name evidence="5" type="ORF">PHYPA_007304</name>
</gene>
<feature type="region of interest" description="Disordered" evidence="4">
    <location>
        <begin position="1826"/>
        <end position="1913"/>
    </location>
</feature>
<dbReference type="RefSeq" id="XP_024375447.1">
    <property type="nucleotide sequence ID" value="XM_024519679.2"/>
</dbReference>
<dbReference type="EnsemblPlants" id="Pp3c5_5900V3.3">
    <property type="protein sequence ID" value="Pp3c5_5900V3.3"/>
    <property type="gene ID" value="Pp3c5_5900"/>
</dbReference>
<dbReference type="EnsemblPlants" id="Pp3c5_5900V3.1">
    <property type="protein sequence ID" value="Pp3c5_5900V3.1"/>
    <property type="gene ID" value="Pp3c5_5900"/>
</dbReference>
<dbReference type="GO" id="GO:0036396">
    <property type="term" value="C:RNA N6-methyladenosine methyltransferase complex"/>
    <property type="evidence" value="ECO:0000318"/>
    <property type="project" value="GO_Central"/>
</dbReference>
<feature type="compositionally biased region" description="Basic and acidic residues" evidence="4">
    <location>
        <begin position="232"/>
        <end position="259"/>
    </location>
</feature>
<feature type="region of interest" description="Disordered" evidence="4">
    <location>
        <begin position="397"/>
        <end position="430"/>
    </location>
</feature>
<dbReference type="PANTHER" id="PTHR13107:SF0">
    <property type="entry name" value="N6-ADENOSINE-METHYLTRANSFERASE NON-CATALYTIC SUBUNIT"/>
    <property type="match status" value="1"/>
</dbReference>
<evidence type="ECO:0000313" key="7">
    <source>
        <dbReference type="Proteomes" id="UP000006727"/>
    </source>
</evidence>
<feature type="compositionally biased region" description="Basic and acidic residues" evidence="4">
    <location>
        <begin position="374"/>
        <end position="384"/>
    </location>
</feature>
<dbReference type="STRING" id="3218.A0A2K1KIN0"/>
<dbReference type="SMR" id="A0A2K1KIN0"/>
<dbReference type="GeneID" id="112282262"/>
<feature type="region of interest" description="Disordered" evidence="4">
    <location>
        <begin position="690"/>
        <end position="731"/>
    </location>
</feature>
<dbReference type="GO" id="GO:0016556">
    <property type="term" value="P:mRNA modification"/>
    <property type="evidence" value="ECO:0000318"/>
    <property type="project" value="GO_Central"/>
</dbReference>
<organism evidence="5">
    <name type="scientific">Physcomitrium patens</name>
    <name type="common">Spreading-leaved earth moss</name>
    <name type="synonym">Physcomitrella patens</name>
    <dbReference type="NCBI Taxonomy" id="3218"/>
    <lineage>
        <taxon>Eukaryota</taxon>
        <taxon>Viridiplantae</taxon>
        <taxon>Streptophyta</taxon>
        <taxon>Embryophyta</taxon>
        <taxon>Bryophyta</taxon>
        <taxon>Bryophytina</taxon>
        <taxon>Bryopsida</taxon>
        <taxon>Funariidae</taxon>
        <taxon>Funariales</taxon>
        <taxon>Funariaceae</taxon>
        <taxon>Physcomitrium</taxon>
    </lineage>
</organism>
<dbReference type="Pfam" id="PF05063">
    <property type="entry name" value="MT-A70"/>
    <property type="match status" value="1"/>
</dbReference>
<feature type="region of interest" description="Disordered" evidence="4">
    <location>
        <begin position="809"/>
        <end position="838"/>
    </location>
</feature>
<feature type="region of interest" description="Disordered" evidence="4">
    <location>
        <begin position="743"/>
        <end position="791"/>
    </location>
</feature>
<feature type="compositionally biased region" description="Gly residues" evidence="4">
    <location>
        <begin position="1493"/>
        <end position="1514"/>
    </location>
</feature>
<feature type="compositionally biased region" description="Acidic residues" evidence="4">
    <location>
        <begin position="613"/>
        <end position="622"/>
    </location>
</feature>
<feature type="region of interest" description="Disordered" evidence="4">
    <location>
        <begin position="852"/>
        <end position="1191"/>
    </location>
</feature>
<feature type="region of interest" description="Disordered" evidence="4">
    <location>
        <begin position="453"/>
        <end position="586"/>
    </location>
</feature>
<feature type="compositionally biased region" description="Basic and acidic residues" evidence="4">
    <location>
        <begin position="508"/>
        <end position="534"/>
    </location>
</feature>
<evidence type="ECO:0000256" key="1">
    <source>
        <dbReference type="ARBA" id="ARBA00004123"/>
    </source>
</evidence>
<dbReference type="InterPro" id="IPR029063">
    <property type="entry name" value="SAM-dependent_MTases_sf"/>
</dbReference>
<feature type="compositionally biased region" description="Basic and acidic residues" evidence="4">
    <location>
        <begin position="397"/>
        <end position="429"/>
    </location>
</feature>
<evidence type="ECO:0000256" key="4">
    <source>
        <dbReference type="SAM" id="MobiDB-lite"/>
    </source>
</evidence>
<reference evidence="5 7" key="1">
    <citation type="journal article" date="2008" name="Science">
        <title>The Physcomitrella genome reveals evolutionary insights into the conquest of land by plants.</title>
        <authorList>
            <person name="Rensing S."/>
            <person name="Lang D."/>
            <person name="Zimmer A."/>
            <person name="Terry A."/>
            <person name="Salamov A."/>
            <person name="Shapiro H."/>
            <person name="Nishiyama T."/>
            <person name="Perroud P.-F."/>
            <person name="Lindquist E."/>
            <person name="Kamisugi Y."/>
            <person name="Tanahashi T."/>
            <person name="Sakakibara K."/>
            <person name="Fujita T."/>
            <person name="Oishi K."/>
            <person name="Shin-I T."/>
            <person name="Kuroki Y."/>
            <person name="Toyoda A."/>
            <person name="Suzuki Y."/>
            <person name="Hashimoto A."/>
            <person name="Yamaguchi K."/>
            <person name="Sugano A."/>
            <person name="Kohara Y."/>
            <person name="Fujiyama A."/>
            <person name="Anterola A."/>
            <person name="Aoki S."/>
            <person name="Ashton N."/>
            <person name="Barbazuk W.B."/>
            <person name="Barker E."/>
            <person name="Bennetzen J."/>
            <person name="Bezanilla M."/>
            <person name="Blankenship R."/>
            <person name="Cho S.H."/>
            <person name="Dutcher S."/>
            <person name="Estelle M."/>
            <person name="Fawcett J.A."/>
            <person name="Gundlach H."/>
            <person name="Hanada K."/>
            <person name="Heyl A."/>
            <person name="Hicks K.A."/>
            <person name="Hugh J."/>
            <person name="Lohr M."/>
            <person name="Mayer K."/>
            <person name="Melkozernov A."/>
            <person name="Murata T."/>
            <person name="Nelson D."/>
            <person name="Pils B."/>
            <person name="Prigge M."/>
            <person name="Reiss B."/>
            <person name="Renner T."/>
            <person name="Rombauts S."/>
            <person name="Rushton P."/>
            <person name="Sanderfoot A."/>
            <person name="Schween G."/>
            <person name="Shiu S.-H."/>
            <person name="Stueber K."/>
            <person name="Theodoulou F.L."/>
            <person name="Tu H."/>
            <person name="Van de Peer Y."/>
            <person name="Verrier P.J."/>
            <person name="Waters E."/>
            <person name="Wood A."/>
            <person name="Yang L."/>
            <person name="Cove D."/>
            <person name="Cuming A."/>
            <person name="Hasebe M."/>
            <person name="Lucas S."/>
            <person name="Mishler D.B."/>
            <person name="Reski R."/>
            <person name="Grigoriev I."/>
            <person name="Quatrano R.S."/>
            <person name="Boore J.L."/>
        </authorList>
    </citation>
    <scope>NUCLEOTIDE SEQUENCE [LARGE SCALE GENOMIC DNA]</scope>
    <source>
        <strain evidence="6 7">cv. Gransden 2004</strain>
    </source>
</reference>
<protein>
    <submittedName>
        <fullName evidence="5 6">Uncharacterized protein</fullName>
    </submittedName>
</protein>
<dbReference type="OrthoDB" id="14833at2759"/>
<feature type="compositionally biased region" description="Polar residues" evidence="4">
    <location>
        <begin position="346"/>
        <end position="357"/>
    </location>
</feature>
<dbReference type="InterPro" id="IPR002052">
    <property type="entry name" value="DNA_methylase_N6_adenine_CS"/>
</dbReference>
<feature type="region of interest" description="Disordered" evidence="4">
    <location>
        <begin position="613"/>
        <end position="662"/>
    </location>
</feature>
<name>A0A2K1KIN0_PHYPA</name>
<feature type="compositionally biased region" description="Low complexity" evidence="4">
    <location>
        <begin position="1375"/>
        <end position="1385"/>
    </location>
</feature>
<dbReference type="PROSITE" id="PS51143">
    <property type="entry name" value="MT_A70"/>
    <property type="match status" value="1"/>
</dbReference>
<dbReference type="FunCoup" id="A0A2K1KIN0">
    <property type="interactions" value="1578"/>
</dbReference>
<feature type="compositionally biased region" description="Basic and acidic residues" evidence="4">
    <location>
        <begin position="51"/>
        <end position="115"/>
    </location>
</feature>
<feature type="region of interest" description="Disordered" evidence="4">
    <location>
        <begin position="1489"/>
        <end position="1534"/>
    </location>
</feature>
<evidence type="ECO:0000256" key="3">
    <source>
        <dbReference type="PROSITE-ProRule" id="PRU00489"/>
    </source>
</evidence>
<feature type="compositionally biased region" description="Basic and acidic residues" evidence="4">
    <location>
        <begin position="1036"/>
        <end position="1065"/>
    </location>
</feature>
<dbReference type="InterPro" id="IPR007757">
    <property type="entry name" value="MT-A70-like"/>
</dbReference>
<feature type="compositionally biased region" description="Basic and acidic residues" evidence="4">
    <location>
        <begin position="461"/>
        <end position="475"/>
    </location>
</feature>
<reference evidence="5 7" key="2">
    <citation type="journal article" date="2018" name="Plant J.">
        <title>The Physcomitrella patens chromosome-scale assembly reveals moss genome structure and evolution.</title>
        <authorList>
            <person name="Lang D."/>
            <person name="Ullrich K.K."/>
            <person name="Murat F."/>
            <person name="Fuchs J."/>
            <person name="Jenkins J."/>
            <person name="Haas F.B."/>
            <person name="Piednoel M."/>
            <person name="Gundlach H."/>
            <person name="Van Bel M."/>
            <person name="Meyberg R."/>
            <person name="Vives C."/>
            <person name="Morata J."/>
            <person name="Symeonidi A."/>
            <person name="Hiss M."/>
            <person name="Muchero W."/>
            <person name="Kamisugi Y."/>
            <person name="Saleh O."/>
            <person name="Blanc G."/>
            <person name="Decker E.L."/>
            <person name="van Gessel N."/>
            <person name="Grimwood J."/>
            <person name="Hayes R.D."/>
            <person name="Graham S.W."/>
            <person name="Gunter L.E."/>
            <person name="McDaniel S.F."/>
            <person name="Hoernstein S.N.W."/>
            <person name="Larsson A."/>
            <person name="Li F.W."/>
            <person name="Perroud P.F."/>
            <person name="Phillips J."/>
            <person name="Ranjan P."/>
            <person name="Rokshar D.S."/>
            <person name="Rothfels C.J."/>
            <person name="Schneider L."/>
            <person name="Shu S."/>
            <person name="Stevenson D.W."/>
            <person name="Thummler F."/>
            <person name="Tillich M."/>
            <person name="Villarreal Aguilar J.C."/>
            <person name="Widiez T."/>
            <person name="Wong G.K."/>
            <person name="Wymore A."/>
            <person name="Zhang Y."/>
            <person name="Zimmer A.D."/>
            <person name="Quatrano R.S."/>
            <person name="Mayer K.F.X."/>
            <person name="Goodstein D."/>
            <person name="Casacuberta J.M."/>
            <person name="Vandepoele K."/>
            <person name="Reski R."/>
            <person name="Cuming A.C."/>
            <person name="Tuskan G.A."/>
            <person name="Maumus F."/>
            <person name="Salse J."/>
            <person name="Schmutz J."/>
            <person name="Rensing S.A."/>
        </authorList>
    </citation>
    <scope>NUCLEOTIDE SEQUENCE [LARGE SCALE GENOMIC DNA]</scope>
    <source>
        <strain evidence="6 7">cv. Gransden 2004</strain>
    </source>
</reference>
<comment type="similarity">
    <text evidence="3">Belongs to the MT-A70-like family.</text>
</comment>
<dbReference type="GO" id="GO:0003729">
    <property type="term" value="F:mRNA binding"/>
    <property type="evidence" value="ECO:0000318"/>
    <property type="project" value="GO_Central"/>
</dbReference>
<dbReference type="Gramene" id="Pp3c5_5900V3.2">
    <property type="protein sequence ID" value="Pp3c5_5900V3.2"/>
    <property type="gene ID" value="Pp3c5_5900"/>
</dbReference>
<feature type="compositionally biased region" description="Basic and acidic residues" evidence="4">
    <location>
        <begin position="267"/>
        <end position="284"/>
    </location>
</feature>
<dbReference type="SUPFAM" id="SSF53335">
    <property type="entry name" value="S-adenosyl-L-methionine-dependent methyltransferases"/>
    <property type="match status" value="1"/>
</dbReference>
<accession>A0A2K1KIN0</accession>
<feature type="compositionally biased region" description="Gly residues" evidence="4">
    <location>
        <begin position="1337"/>
        <end position="1352"/>
    </location>
</feature>
<feature type="compositionally biased region" description="Polar residues" evidence="4">
    <location>
        <begin position="1178"/>
        <end position="1191"/>
    </location>
</feature>
<dbReference type="RefSeq" id="XP_024375446.1">
    <property type="nucleotide sequence ID" value="XM_024519678.2"/>
</dbReference>
<dbReference type="Gramene" id="Pp3c5_5900V3.3">
    <property type="protein sequence ID" value="Pp3c5_5900V3.3"/>
    <property type="gene ID" value="Pp3c5_5900"/>
</dbReference>
<proteinExistence type="inferred from homology"/>
<dbReference type="Gramene" id="Pp3c5_5900V3.1">
    <property type="protein sequence ID" value="Pp3c5_5900V3.1"/>
    <property type="gene ID" value="Pp3c5_5900"/>
</dbReference>
<dbReference type="InterPro" id="IPR045123">
    <property type="entry name" value="METTL14-like"/>
</dbReference>
<dbReference type="OMA" id="HERNWER"/>
<sequence>MGSPEGGGTEKYLSKRRKSASSHYPKARDWDDEEAYDEDRRYRSSKTKVSSRSDREREITREKEKDREKERDHDRGDREGRSRDEYFEKGVKQLRSFREDKHDERAERDDREVVESRAGSNKRRNASEKVSKNNEVGPTQEEKKGGRADYAIAVNEVTLRKHERAHDLGEEELKIGEPRVEKSREKERGRREEPRIDRGHNGEDEKYRRSDSRTTRGEGLGEDSVIKRNLHRERYYGKEEEKLWKKESKAERSHDRSESNVRNFITRAERFSETEDEKVRHSDSYVEESQNGETEDYQRVERTHEFRDSLKSRKGVYRAGRSHDIDDDSMYEIDLRHERATKTVTTSVLNSNYSKSGKNVEEKKSARAGRRMHSQYDEKDLRIVEAQGEGRDRYVEISGIEKHPHISSRSEKSREYVGRDKGTGDKDRPLAVLEGVEGSAEFLDSIQLHKWDRKRNSSGKIHWEKVEKEGSRKDGSSGIEQIEEESSVARYKLQEESRGLSGAYENVLDSKDEKESSRHGRQKEKVLSGSDKPESGLAEDLEVVIEESPREGNGLERTDCKWDEPEEDTLSSRMLEGEPENMLPEIDNVDVFESEEVEEECKSAFIEKVEESEQIVEYEESQDFEKVAASEEVDLGEGERGDDSQLEKPERPRREKERLEREELDEWEKGAIYKVRGERDWTKENRQFDQHLQGREKSEWQGVEVVNRLEGEMEEGGDEVPRSGRRRGRDTLEREDFDFESRFLGRDDGDWDREREREREREKEREKERQRERDRERERERDRERDRGRERERRIECYSDDYQRKGSERYDERYYEYDIEGRSSGRGREYRADHEREKFRSREAGWEELDDRRRRLNSRDRREDERAGKLASKESTHGLVRGATVGREKGDEERNWRLRSEEEKGKKPVSRDFIEETRSIGGKGEDPLDKVKAIGKDTGPDMSDEGGRSKGKHGRVITSPRSLDDRREPYKGGKPVMISRSPDDRKGHRSGKTVVNSRSPDDRRAGYRSGKAVTSSRSPDDRRGHRSSKAVTGSRSPEDRRGGRSDWEDVEKDWSDERAEYDREKSSKRRVNQKRDNDSSERERDRYRSRERPHERNWERGKGKDKVDNVDRSYDRHQNHWKGSRDSDFQVEQDNWESKMRHENADREKLERRMLERESSERNRMDRERVEGLRSPQGFASISESTGRGHQMSSNFLEPGRGFSSHGGPFMPPGGDPGFFQGDYFGGMGEVDWDGSMMDDRMRQREGIFLGSSDRFMENEGPLGHDAGYGPGRGAAGDGGMNYSHLSGRGRASKASPNNRGRGGMMGHEGRPLFNNIQPSSMLRGMQQQQQQQQQQGGKGRGPRGGPKGARGPGREVQRPNVNPLMGPGPGIGPHFGPMGPQGLMSGMGMGPGPGPGLTPGPNMGQFPLLPFGGPMGWGVGPGGGEMGMMGCPPGPGPVMGPGPGGLGPRFGPGMVPGPVPNMFFNPPGPGRGGHGGMPSGLFGGAVPPFNGQSGGGGRGQMGEKGTSGVGRGLVGRANGPPGRGPSRGEQNDYSQHFVDTGLRPQNFIRDVELADRFEEYPKLKELITRKDQLIAKRATPPMYMQCDLRTTELSPDVFGTKFDVILVDPPWEEYVRRAPGIGDSMEWWSAEEIQNLRIEAIADTPAFIFLWVGDAEGLEQGRLCLKKWGFRRCEDICWVKTNRENPTPALRHDSNTLFQHSKEHCLMGIRGTVRRSTDGHIIHANVDTDIIISEEPEYGSTKKPEELYHIIEHFAQGMRRIELFGEDHNIRAGWVTVGKGLTSSNFNPQIYAKNFVDTERKVWQGGRGNPSIDASHLVGTTPEIEALRPKSPPPRPQAQPSGQGNVGNSLSQPSAGNSISKKASTAQPGGVQNGHPAALIPGAGHGSANPSVAGSVVIGQPPHVGGRGGGHGQIPKMRPVLPGPLIKPLGACPGIVEMAGFDEEASYGGDMQEATSAEDLH</sequence>
<evidence type="ECO:0000313" key="6">
    <source>
        <dbReference type="EnsemblPlants" id="Pp3c5_5900V3.1"/>
    </source>
</evidence>
<dbReference type="PROSITE" id="PS00092">
    <property type="entry name" value="N6_MTASE"/>
    <property type="match status" value="1"/>
</dbReference>
<feature type="compositionally biased region" description="Low complexity" evidence="4">
    <location>
        <begin position="1324"/>
        <end position="1336"/>
    </location>
</feature>
<feature type="compositionally biased region" description="Polar residues" evidence="4">
    <location>
        <begin position="1843"/>
        <end position="1868"/>
    </location>
</feature>
<dbReference type="GO" id="GO:0005634">
    <property type="term" value="C:nucleus"/>
    <property type="evidence" value="ECO:0000318"/>
    <property type="project" value="GO_Central"/>
</dbReference>
<dbReference type="EMBL" id="ABEU02000005">
    <property type="protein sequence ID" value="PNR53629.1"/>
    <property type="molecule type" value="Genomic_DNA"/>
</dbReference>
<feature type="compositionally biased region" description="Basic and acidic residues" evidence="4">
    <location>
        <begin position="886"/>
        <end position="939"/>
    </location>
</feature>
<evidence type="ECO:0000256" key="2">
    <source>
        <dbReference type="ARBA" id="ARBA00023242"/>
    </source>
</evidence>
<feature type="compositionally biased region" description="Basic and acidic residues" evidence="4">
    <location>
        <begin position="547"/>
        <end position="563"/>
    </location>
</feature>
<dbReference type="GO" id="GO:0008168">
    <property type="term" value="F:methyltransferase activity"/>
    <property type="evidence" value="ECO:0007669"/>
    <property type="project" value="InterPro"/>
</dbReference>
<dbReference type="PANTHER" id="PTHR13107">
    <property type="entry name" value="N6-ADENOSINE-METHYLTRANSFERASE NON-CATALYTIC SUBUNIT"/>
    <property type="match status" value="1"/>
</dbReference>
<feature type="compositionally biased region" description="Basic and acidic residues" evidence="4">
    <location>
        <begin position="158"/>
        <end position="216"/>
    </location>
</feature>
<feature type="compositionally biased region" description="Basic and acidic residues" evidence="4">
    <location>
        <begin position="852"/>
        <end position="876"/>
    </location>
</feature>
<evidence type="ECO:0000313" key="5">
    <source>
        <dbReference type="EMBL" id="PNR53629.1"/>
    </source>
</evidence>
<reference evidence="6" key="3">
    <citation type="submission" date="2020-12" db="UniProtKB">
        <authorList>
            <consortium name="EnsemblPlants"/>
        </authorList>
    </citation>
    <scope>IDENTIFICATION</scope>
</reference>
<comment type="subcellular location">
    <subcellularLocation>
        <location evidence="1">Nucleus</location>
    </subcellularLocation>
</comment>
<dbReference type="KEGG" id="ppp:112282262"/>
<feature type="region of interest" description="Disordered" evidence="4">
    <location>
        <begin position="1"/>
        <end position="306"/>
    </location>
</feature>
<dbReference type="Proteomes" id="UP000006727">
    <property type="component" value="Chromosome 5"/>
</dbReference>
<dbReference type="GO" id="GO:0032259">
    <property type="term" value="P:methylation"/>
    <property type="evidence" value="ECO:0007669"/>
    <property type="project" value="InterPro"/>
</dbReference>
<dbReference type="PaxDb" id="3218-PP1S41_79V6.1"/>
<feature type="compositionally biased region" description="Basic and acidic residues" evidence="4">
    <location>
        <begin position="690"/>
        <end position="699"/>
    </location>
</feature>
<feature type="region of interest" description="Disordered" evidence="4">
    <location>
        <begin position="1262"/>
        <end position="1403"/>
    </location>
</feature>
<feature type="compositionally biased region" description="Basic and acidic residues" evidence="4">
    <location>
        <begin position="296"/>
        <end position="306"/>
    </location>
</feature>